<feature type="transmembrane region" description="Helical" evidence="6">
    <location>
        <begin position="61"/>
        <end position="78"/>
    </location>
</feature>
<dbReference type="PANTHER" id="PTHR10010">
    <property type="entry name" value="SOLUTE CARRIER FAMILY 34 SODIUM PHOSPHATE , MEMBER 2-RELATED"/>
    <property type="match status" value="1"/>
</dbReference>
<dbReference type="InterPro" id="IPR026022">
    <property type="entry name" value="PhoU_dom"/>
</dbReference>
<feature type="transmembrane region" description="Helical" evidence="6">
    <location>
        <begin position="189"/>
        <end position="212"/>
    </location>
</feature>
<dbReference type="PANTHER" id="PTHR10010:SF46">
    <property type="entry name" value="SODIUM-DEPENDENT PHOSPHATE TRANSPORT PROTEIN 2B"/>
    <property type="match status" value="1"/>
</dbReference>
<evidence type="ECO:0000313" key="9">
    <source>
        <dbReference type="Proteomes" id="UP000036356"/>
    </source>
</evidence>
<comment type="subcellular location">
    <subcellularLocation>
        <location evidence="1">Cell membrane</location>
        <topology evidence="1">Multi-pass membrane protein</topology>
    </subcellularLocation>
</comment>
<feature type="transmembrane region" description="Helical" evidence="6">
    <location>
        <begin position="119"/>
        <end position="137"/>
    </location>
</feature>
<feature type="transmembrane region" description="Helical" evidence="6">
    <location>
        <begin position="157"/>
        <end position="183"/>
    </location>
</feature>
<dbReference type="STRING" id="476652.DEAC_c09240"/>
<feature type="transmembrane region" description="Helical" evidence="6">
    <location>
        <begin position="262"/>
        <end position="284"/>
    </location>
</feature>
<organism evidence="8 9">
    <name type="scientific">Desulfosporosinus acididurans</name>
    <dbReference type="NCBI Taxonomy" id="476652"/>
    <lineage>
        <taxon>Bacteria</taxon>
        <taxon>Bacillati</taxon>
        <taxon>Bacillota</taxon>
        <taxon>Clostridia</taxon>
        <taxon>Eubacteriales</taxon>
        <taxon>Desulfitobacteriaceae</taxon>
        <taxon>Desulfosporosinus</taxon>
    </lineage>
</organism>
<dbReference type="Pfam" id="PF01895">
    <property type="entry name" value="PhoU"/>
    <property type="match status" value="1"/>
</dbReference>
<proteinExistence type="predicted"/>
<evidence type="ECO:0000259" key="7">
    <source>
        <dbReference type="Pfam" id="PF01895"/>
    </source>
</evidence>
<feature type="transmembrane region" description="Helical" evidence="6">
    <location>
        <begin position="31"/>
        <end position="55"/>
    </location>
</feature>
<comment type="caution">
    <text evidence="8">The sequence shown here is derived from an EMBL/GenBank/DDBJ whole genome shotgun (WGS) entry which is preliminary data.</text>
</comment>
<dbReference type="InterPro" id="IPR003841">
    <property type="entry name" value="Na/Pi_transpt"/>
</dbReference>
<accession>A0A0J1FU66</accession>
<dbReference type="RefSeq" id="WP_053006281.1">
    <property type="nucleotide sequence ID" value="NZ_LDZY01000003.1"/>
</dbReference>
<dbReference type="GO" id="GO:0005886">
    <property type="term" value="C:plasma membrane"/>
    <property type="evidence" value="ECO:0007669"/>
    <property type="project" value="UniProtKB-SubCell"/>
</dbReference>
<feature type="transmembrane region" description="Helical" evidence="6">
    <location>
        <begin position="233"/>
        <end position="250"/>
    </location>
</feature>
<dbReference type="GO" id="GO:0044341">
    <property type="term" value="P:sodium-dependent phosphate transport"/>
    <property type="evidence" value="ECO:0007669"/>
    <property type="project" value="InterPro"/>
</dbReference>
<keyword evidence="9" id="KW-1185">Reference proteome</keyword>
<sequence>MYGVQTTSEALQKFAANRLKQILQSITKKKFLAVLFGVIMTVAFQSSAATTVLVVEFVNTGLLNLAQALGIVLGSAVGTSISIQLIAFQILDVALGALFIGFILYFAGNKQWKHLGQSLIGFGLIFVGMADMSTASAPLRDIPQVYTFLSQLGSRPLLAIIVGLILTTVIQSSTGVFAIMMSLAGHHLLGLAAIVPLVIGAHIGGTVTTLLTSITAQKMDAKRTAIANTAYKVIAAVLVYPFMTQFSYLIKWTTSDVQRQVANAHLLFAVFMVIIFFPFNNLIAKALNRLIQDRTGQDSELKFRAIDEDSLEVSAVALKQANQEICLLGDFICTKMLQRIPEAYLEDNENLAENVEKAEEHVDWYYRHIMRFLAILSQKGLTDEQAEESMNIQFILKEFEDIGDAVMAMIQLFKKLHLEKLNGQKESWEHLDELYQQVFEHLVIVVKALKHWDSEAAGEVIRDHPETVRLQRTLQFNYLAQNPQNEADNEIRNKEIFRYAVLDLISLLYLVDEHTVNIAQVIMGIV</sequence>
<reference evidence="8 9" key="1">
    <citation type="submission" date="2015-06" db="EMBL/GenBank/DDBJ databases">
        <title>Draft genome of the moderately acidophilic sulfate reducer Candidatus Desulfosporosinus acididurans strain M1.</title>
        <authorList>
            <person name="Poehlein A."/>
            <person name="Petzsch P."/>
            <person name="Johnson B.D."/>
            <person name="Schloemann M."/>
            <person name="Daniel R."/>
            <person name="Muehling M."/>
        </authorList>
    </citation>
    <scope>NUCLEOTIDE SEQUENCE [LARGE SCALE GENOMIC DNA]</scope>
    <source>
        <strain evidence="8 9">M1</strain>
    </source>
</reference>
<dbReference type="PATRIC" id="fig|476652.3.peg.950"/>
<keyword evidence="5 6" id="KW-0472">Membrane</keyword>
<evidence type="ECO:0000256" key="2">
    <source>
        <dbReference type="ARBA" id="ARBA00022475"/>
    </source>
</evidence>
<dbReference type="EMBL" id="LDZY01000003">
    <property type="protein sequence ID" value="KLU66990.1"/>
    <property type="molecule type" value="Genomic_DNA"/>
</dbReference>
<dbReference type="Proteomes" id="UP000036356">
    <property type="component" value="Unassembled WGS sequence"/>
</dbReference>
<keyword evidence="3 6" id="KW-0812">Transmembrane</keyword>
<feature type="transmembrane region" description="Helical" evidence="6">
    <location>
        <begin position="85"/>
        <end position="107"/>
    </location>
</feature>
<name>A0A0J1FU66_9FIRM</name>
<dbReference type="Gene3D" id="1.20.58.220">
    <property type="entry name" value="Phosphate transport system protein phou homolog 2, domain 2"/>
    <property type="match status" value="1"/>
</dbReference>
<evidence type="ECO:0000313" key="8">
    <source>
        <dbReference type="EMBL" id="KLU66990.1"/>
    </source>
</evidence>
<dbReference type="AlphaFoldDB" id="A0A0J1FU66"/>
<dbReference type="GO" id="GO:0005436">
    <property type="term" value="F:sodium:phosphate symporter activity"/>
    <property type="evidence" value="ECO:0007669"/>
    <property type="project" value="InterPro"/>
</dbReference>
<keyword evidence="2" id="KW-1003">Cell membrane</keyword>
<dbReference type="NCBIfam" id="NF037997">
    <property type="entry name" value="Na_Pi_symport"/>
    <property type="match status" value="1"/>
</dbReference>
<protein>
    <submittedName>
        <fullName evidence="8">Na+/Pi-cotransporter</fullName>
    </submittedName>
</protein>
<dbReference type="InterPro" id="IPR038078">
    <property type="entry name" value="PhoU-like_sf"/>
</dbReference>
<evidence type="ECO:0000256" key="5">
    <source>
        <dbReference type="ARBA" id="ARBA00023136"/>
    </source>
</evidence>
<gene>
    <name evidence="8" type="ORF">DEAC_c09240</name>
</gene>
<evidence type="ECO:0000256" key="1">
    <source>
        <dbReference type="ARBA" id="ARBA00004651"/>
    </source>
</evidence>
<dbReference type="Pfam" id="PF02690">
    <property type="entry name" value="Na_Pi_cotrans"/>
    <property type="match status" value="2"/>
</dbReference>
<feature type="domain" description="PhoU" evidence="7">
    <location>
        <begin position="332"/>
        <end position="406"/>
    </location>
</feature>
<evidence type="ECO:0000256" key="4">
    <source>
        <dbReference type="ARBA" id="ARBA00022989"/>
    </source>
</evidence>
<evidence type="ECO:0000256" key="6">
    <source>
        <dbReference type="SAM" id="Phobius"/>
    </source>
</evidence>
<keyword evidence="4 6" id="KW-1133">Transmembrane helix</keyword>
<evidence type="ECO:0000256" key="3">
    <source>
        <dbReference type="ARBA" id="ARBA00022692"/>
    </source>
</evidence>
<dbReference type="SUPFAM" id="SSF109755">
    <property type="entry name" value="PhoU-like"/>
    <property type="match status" value="1"/>
</dbReference>